<sequence length="93" mass="10455">MLNVTNAFTAYCSLVTMALIPCRLCGLVLLGVYCCVAICHHQLPRKLKRTRSKLTPDCFQMKRSASIFHHMGWPLRTAAFDDSLHELMLGISS</sequence>
<comment type="caution">
    <text evidence="2">The sequence shown here is derived from an EMBL/GenBank/DDBJ whole genome shotgun (WGS) entry which is preliminary data.</text>
</comment>
<evidence type="ECO:0000313" key="3">
    <source>
        <dbReference type="Proteomes" id="UP000246702"/>
    </source>
</evidence>
<dbReference type="EMBL" id="MSFK01000035">
    <property type="protein sequence ID" value="PWY71827.1"/>
    <property type="molecule type" value="Genomic_DNA"/>
</dbReference>
<dbReference type="RefSeq" id="XP_025463063.1">
    <property type="nucleotide sequence ID" value="XM_025606459.1"/>
</dbReference>
<dbReference type="GeneID" id="37108602"/>
<feature type="transmembrane region" description="Helical" evidence="1">
    <location>
        <begin position="18"/>
        <end position="39"/>
    </location>
</feature>
<gene>
    <name evidence="2" type="ORF">BO94DRAFT_255358</name>
</gene>
<keyword evidence="1" id="KW-0812">Transmembrane</keyword>
<protein>
    <submittedName>
        <fullName evidence="2">Uncharacterized protein</fullName>
    </submittedName>
</protein>
<evidence type="ECO:0000256" key="1">
    <source>
        <dbReference type="SAM" id="Phobius"/>
    </source>
</evidence>
<dbReference type="AlphaFoldDB" id="A0A317VFE8"/>
<keyword evidence="3" id="KW-1185">Reference proteome</keyword>
<keyword evidence="1" id="KW-0472">Membrane</keyword>
<reference evidence="2 3" key="1">
    <citation type="submission" date="2016-12" db="EMBL/GenBank/DDBJ databases">
        <title>The genomes of Aspergillus section Nigri reveals drivers in fungal speciation.</title>
        <authorList>
            <consortium name="DOE Joint Genome Institute"/>
            <person name="Vesth T.C."/>
            <person name="Nybo J."/>
            <person name="Theobald S."/>
            <person name="Brandl J."/>
            <person name="Frisvad J.C."/>
            <person name="Nielsen K.F."/>
            <person name="Lyhne E.K."/>
            <person name="Kogle M.E."/>
            <person name="Kuo A."/>
            <person name="Riley R."/>
            <person name="Clum A."/>
            <person name="Nolan M."/>
            <person name="Lipzen A."/>
            <person name="Salamov A."/>
            <person name="Henrissat B."/>
            <person name="Wiebenga A."/>
            <person name="De Vries R.P."/>
            <person name="Grigoriev I.V."/>
            <person name="Mortensen U.H."/>
            <person name="Andersen M.R."/>
            <person name="Baker S.E."/>
        </authorList>
    </citation>
    <scope>NUCLEOTIDE SEQUENCE [LARGE SCALE GENOMIC DNA]</scope>
    <source>
        <strain evidence="2 3">CBS 115572</strain>
    </source>
</reference>
<proteinExistence type="predicted"/>
<dbReference type="Proteomes" id="UP000246702">
    <property type="component" value="Unassembled WGS sequence"/>
</dbReference>
<keyword evidence="1" id="KW-1133">Transmembrane helix</keyword>
<organism evidence="2 3">
    <name type="scientific">Aspergillus sclerotioniger CBS 115572</name>
    <dbReference type="NCBI Taxonomy" id="1450535"/>
    <lineage>
        <taxon>Eukaryota</taxon>
        <taxon>Fungi</taxon>
        <taxon>Dikarya</taxon>
        <taxon>Ascomycota</taxon>
        <taxon>Pezizomycotina</taxon>
        <taxon>Eurotiomycetes</taxon>
        <taxon>Eurotiomycetidae</taxon>
        <taxon>Eurotiales</taxon>
        <taxon>Aspergillaceae</taxon>
        <taxon>Aspergillus</taxon>
        <taxon>Aspergillus subgen. Circumdati</taxon>
    </lineage>
</organism>
<name>A0A317VFE8_9EURO</name>
<evidence type="ECO:0000313" key="2">
    <source>
        <dbReference type="EMBL" id="PWY71827.1"/>
    </source>
</evidence>
<accession>A0A317VFE8</accession>